<protein>
    <recommendedName>
        <fullName evidence="4">Secreted protein</fullName>
    </recommendedName>
</protein>
<dbReference type="EMBL" id="CAJVAX010000001">
    <property type="protein sequence ID" value="CAG7599073.1"/>
    <property type="molecule type" value="Genomic_DNA"/>
</dbReference>
<feature type="signal peptide" evidence="1">
    <location>
        <begin position="1"/>
        <end position="23"/>
    </location>
</feature>
<evidence type="ECO:0000256" key="1">
    <source>
        <dbReference type="SAM" id="SignalP"/>
    </source>
</evidence>
<dbReference type="Proteomes" id="UP001153328">
    <property type="component" value="Unassembled WGS sequence"/>
</dbReference>
<keyword evidence="1" id="KW-0732">Signal</keyword>
<reference evidence="2" key="1">
    <citation type="submission" date="2021-06" db="EMBL/GenBank/DDBJ databases">
        <authorList>
            <person name="Arsene-Ploetze F."/>
        </authorList>
    </citation>
    <scope>NUCLEOTIDE SEQUENCE</scope>
    <source>
        <strain evidence="2">SBRY1</strain>
    </source>
</reference>
<sequence>MQRLRMTVLVAAAVLAVSGATIAAAQDSDTGRPGGQGRTTRATVGKYWGEDIKVGAGQYGLARADCPAGMVSTGGGGAEGGASQNGGDPFVIASYGGPSNWFVGVKNTDSVARDVNAFVVCMTP</sequence>
<evidence type="ECO:0000313" key="3">
    <source>
        <dbReference type="Proteomes" id="UP001153328"/>
    </source>
</evidence>
<gene>
    <name evidence="2" type="ORF">SBRY_10213</name>
</gene>
<accession>A0A9W4E1I9</accession>
<comment type="caution">
    <text evidence="2">The sequence shown here is derived from an EMBL/GenBank/DDBJ whole genome shotgun (WGS) entry which is preliminary data.</text>
</comment>
<organism evidence="2 3">
    <name type="scientific">Actinacidiphila bryophytorum</name>
    <dbReference type="NCBI Taxonomy" id="1436133"/>
    <lineage>
        <taxon>Bacteria</taxon>
        <taxon>Bacillati</taxon>
        <taxon>Actinomycetota</taxon>
        <taxon>Actinomycetes</taxon>
        <taxon>Kitasatosporales</taxon>
        <taxon>Streptomycetaceae</taxon>
        <taxon>Actinacidiphila</taxon>
    </lineage>
</organism>
<feature type="chain" id="PRO_5040780764" description="Secreted protein" evidence="1">
    <location>
        <begin position="24"/>
        <end position="124"/>
    </location>
</feature>
<evidence type="ECO:0000313" key="2">
    <source>
        <dbReference type="EMBL" id="CAG7599073.1"/>
    </source>
</evidence>
<name>A0A9W4E1I9_9ACTN</name>
<dbReference type="AlphaFoldDB" id="A0A9W4E1I9"/>
<keyword evidence="3" id="KW-1185">Reference proteome</keyword>
<proteinExistence type="predicted"/>
<evidence type="ECO:0008006" key="4">
    <source>
        <dbReference type="Google" id="ProtNLM"/>
    </source>
</evidence>